<dbReference type="PhylomeDB" id="A0A061B066"/>
<dbReference type="AlphaFoldDB" id="A0A061B066"/>
<dbReference type="EMBL" id="LK052896">
    <property type="protein sequence ID" value="CDR43204.1"/>
    <property type="molecule type" value="Genomic_DNA"/>
</dbReference>
<feature type="coiled-coil region" evidence="1">
    <location>
        <begin position="157"/>
        <end position="191"/>
    </location>
</feature>
<accession>A0A061B066</accession>
<reference evidence="2" key="1">
    <citation type="journal article" date="2014" name="Genome Announc.">
        <title>Genome sequence of the yeast Cyberlindnera fabianii (Hansenula fabianii).</title>
        <authorList>
            <person name="Freel K.C."/>
            <person name="Sarilar V."/>
            <person name="Neuveglise C."/>
            <person name="Devillers H."/>
            <person name="Friedrich A."/>
            <person name="Schacherer J."/>
        </authorList>
    </citation>
    <scope>NUCLEOTIDE SEQUENCE</scope>
    <source>
        <strain evidence="2">YJS4271</strain>
    </source>
</reference>
<protein>
    <submittedName>
        <fullName evidence="2">CYFA0S11e01442g1_1</fullName>
    </submittedName>
</protein>
<gene>
    <name evidence="2" type="ORF">CYFA0S_11e01442g</name>
</gene>
<name>A0A061B066_CYBFA</name>
<keyword evidence="1" id="KW-0175">Coiled coil</keyword>
<dbReference type="OrthoDB" id="412286at2759"/>
<evidence type="ECO:0000313" key="2">
    <source>
        <dbReference type="EMBL" id="CDR43204.1"/>
    </source>
</evidence>
<evidence type="ECO:0000256" key="1">
    <source>
        <dbReference type="SAM" id="Coils"/>
    </source>
</evidence>
<proteinExistence type="predicted"/>
<sequence length="203" mass="23453">MELRNDDLQSVALISSSLSDALEQSRAKTTLIEDLIKNIAKSEDINLDEPIRAEPLNSNREVDELERLKSKNLQLILDIQRQEHLARQWDMTIQQNQRLLETIAEWAQTNPTKTQKDHKELTSQAQIAIDTLRESTKLLLEDVKDSEKDIAFMMDIVQELQKLVDQDIQNAEEMTREKTNASKAVNILQDQYVSKLKTLGRWS</sequence>
<organism evidence="2">
    <name type="scientific">Cyberlindnera fabianii</name>
    <name type="common">Yeast</name>
    <name type="synonym">Hansenula fabianii</name>
    <dbReference type="NCBI Taxonomy" id="36022"/>
    <lineage>
        <taxon>Eukaryota</taxon>
        <taxon>Fungi</taxon>
        <taxon>Dikarya</taxon>
        <taxon>Ascomycota</taxon>
        <taxon>Saccharomycotina</taxon>
        <taxon>Saccharomycetes</taxon>
        <taxon>Phaffomycetales</taxon>
        <taxon>Phaffomycetaceae</taxon>
        <taxon>Cyberlindnera</taxon>
    </lineage>
</organism>
<dbReference type="VEuPathDB" id="FungiDB:BON22_2872"/>